<keyword evidence="6 7" id="KW-0732">Signal</keyword>
<dbReference type="EMBL" id="MT420732">
    <property type="protein sequence ID" value="QJI54849.1"/>
    <property type="molecule type" value="mRNA"/>
</dbReference>
<name>A0A6M3YRY3_HAEFA</name>
<dbReference type="Gene3D" id="3.10.450.10">
    <property type="match status" value="1"/>
</dbReference>
<reference evidence="9" key="1">
    <citation type="submission" date="2020-04" db="EMBL/GenBank/DDBJ databases">
        <authorList>
            <person name="Wu Z."/>
            <person name="Cheng T."/>
        </authorList>
    </citation>
    <scope>NUCLEOTIDE SEQUENCE</scope>
    <source>
        <strain evidence="9">37060</strain>
    </source>
</reference>
<keyword evidence="3" id="KW-0964">Secreted</keyword>
<dbReference type="Pfam" id="PF00031">
    <property type="entry name" value="Cystatin"/>
    <property type="match status" value="1"/>
</dbReference>
<dbReference type="SUPFAM" id="SSF54403">
    <property type="entry name" value="Cystatin/monellin"/>
    <property type="match status" value="1"/>
</dbReference>
<evidence type="ECO:0000256" key="3">
    <source>
        <dbReference type="ARBA" id="ARBA00022525"/>
    </source>
</evidence>
<feature type="signal peptide" evidence="7">
    <location>
        <begin position="1"/>
        <end position="20"/>
    </location>
</feature>
<dbReference type="GO" id="GO:0005737">
    <property type="term" value="C:cytoplasm"/>
    <property type="evidence" value="ECO:0007669"/>
    <property type="project" value="TreeGrafter"/>
</dbReference>
<dbReference type="AlphaFoldDB" id="A0A6M3YRY3"/>
<dbReference type="GO" id="GO:0031982">
    <property type="term" value="C:vesicle"/>
    <property type="evidence" value="ECO:0007669"/>
    <property type="project" value="TreeGrafter"/>
</dbReference>
<proteinExistence type="evidence at transcript level"/>
<dbReference type="PANTHER" id="PTHR46186">
    <property type="entry name" value="CYSTATIN"/>
    <property type="match status" value="1"/>
</dbReference>
<comment type="subcellular location">
    <subcellularLocation>
        <location evidence="1">Secreted</location>
    </subcellularLocation>
</comment>
<keyword evidence="4" id="KW-0646">Protease inhibitor</keyword>
<dbReference type="InterPro" id="IPR046350">
    <property type="entry name" value="Cystatin_sf"/>
</dbReference>
<feature type="domain" description="Cystatin" evidence="8">
    <location>
        <begin position="21"/>
        <end position="129"/>
    </location>
</feature>
<dbReference type="PANTHER" id="PTHR46186:SF2">
    <property type="entry name" value="CYSTATIN"/>
    <property type="match status" value="1"/>
</dbReference>
<sequence length="129" mass="13945">MARSVALSVVALAGLVVAGASMPGGWTNKDPQSSPKYKELAHYAVAQRVEGLENYDTVLELTKVETQVVAGINYRLTFTIAGSSCKIGEVEYSEERCPPTSTEAKATCTAVVYERPWQHVQTLTSFNCA</sequence>
<evidence type="ECO:0000256" key="2">
    <source>
        <dbReference type="ARBA" id="ARBA00009403"/>
    </source>
</evidence>
<dbReference type="GO" id="GO:0004869">
    <property type="term" value="F:cysteine-type endopeptidase inhibitor activity"/>
    <property type="evidence" value="ECO:0007669"/>
    <property type="project" value="UniProtKB-KW"/>
</dbReference>
<dbReference type="CDD" id="cd00042">
    <property type="entry name" value="CY"/>
    <property type="match status" value="1"/>
</dbReference>
<dbReference type="InterPro" id="IPR000010">
    <property type="entry name" value="Cystatin_dom"/>
</dbReference>
<evidence type="ECO:0000256" key="1">
    <source>
        <dbReference type="ARBA" id="ARBA00004613"/>
    </source>
</evidence>
<evidence type="ECO:0000256" key="7">
    <source>
        <dbReference type="SAM" id="SignalP"/>
    </source>
</evidence>
<accession>A0A6M3YRY3</accession>
<evidence type="ECO:0000313" key="9">
    <source>
        <dbReference type="EMBL" id="QJI54849.1"/>
    </source>
</evidence>
<comment type="similarity">
    <text evidence="2">Belongs to the cystatin family.</text>
</comment>
<protein>
    <submittedName>
        <fullName evidence="9">Cystatin protein</fullName>
    </submittedName>
</protein>
<evidence type="ECO:0000256" key="5">
    <source>
        <dbReference type="ARBA" id="ARBA00022704"/>
    </source>
</evidence>
<feature type="chain" id="PRO_5026879455" evidence="7">
    <location>
        <begin position="21"/>
        <end position="129"/>
    </location>
</feature>
<evidence type="ECO:0000256" key="4">
    <source>
        <dbReference type="ARBA" id="ARBA00022690"/>
    </source>
</evidence>
<evidence type="ECO:0000256" key="6">
    <source>
        <dbReference type="ARBA" id="ARBA00022729"/>
    </source>
</evidence>
<organism evidence="9">
    <name type="scientific">Haemaphysalis flava</name>
    <name type="common">Tick</name>
    <dbReference type="NCBI Taxonomy" id="181088"/>
    <lineage>
        <taxon>Eukaryota</taxon>
        <taxon>Metazoa</taxon>
        <taxon>Ecdysozoa</taxon>
        <taxon>Arthropoda</taxon>
        <taxon>Chelicerata</taxon>
        <taxon>Arachnida</taxon>
        <taxon>Acari</taxon>
        <taxon>Parasitiformes</taxon>
        <taxon>Ixodida</taxon>
        <taxon>Ixodoidea</taxon>
        <taxon>Ixodidae</taxon>
        <taxon>Haemaphysalinae</taxon>
        <taxon>Haemaphysalis</taxon>
    </lineage>
</organism>
<keyword evidence="5" id="KW-0789">Thiol protease inhibitor</keyword>
<dbReference type="GO" id="GO:0005615">
    <property type="term" value="C:extracellular space"/>
    <property type="evidence" value="ECO:0007669"/>
    <property type="project" value="TreeGrafter"/>
</dbReference>
<dbReference type="SMART" id="SM00043">
    <property type="entry name" value="CY"/>
    <property type="match status" value="1"/>
</dbReference>
<evidence type="ECO:0000259" key="8">
    <source>
        <dbReference type="SMART" id="SM00043"/>
    </source>
</evidence>